<keyword evidence="3" id="KW-0805">Transcription regulation</keyword>
<evidence type="ECO:0000256" key="5">
    <source>
        <dbReference type="ARBA" id="ARBA00023163"/>
    </source>
</evidence>
<dbReference type="SUPFAM" id="SSF52172">
    <property type="entry name" value="CheY-like"/>
    <property type="match status" value="1"/>
</dbReference>
<dbReference type="GO" id="GO:0000976">
    <property type="term" value="F:transcription cis-regulatory region binding"/>
    <property type="evidence" value="ECO:0007669"/>
    <property type="project" value="TreeGrafter"/>
</dbReference>
<evidence type="ECO:0000259" key="8">
    <source>
        <dbReference type="PROSITE" id="PS50110"/>
    </source>
</evidence>
<dbReference type="InterPro" id="IPR039420">
    <property type="entry name" value="WalR-like"/>
</dbReference>
<dbReference type="InterPro" id="IPR016032">
    <property type="entry name" value="Sig_transdc_resp-reg_C-effctor"/>
</dbReference>
<keyword evidence="1 6" id="KW-0597">Phosphoprotein</keyword>
<evidence type="ECO:0000256" key="6">
    <source>
        <dbReference type="PROSITE-ProRule" id="PRU00169"/>
    </source>
</evidence>
<keyword evidence="2" id="KW-0902">Two-component regulatory system</keyword>
<evidence type="ECO:0000313" key="10">
    <source>
        <dbReference type="EMBL" id="PKH45666.1"/>
    </source>
</evidence>
<dbReference type="SUPFAM" id="SSF46894">
    <property type="entry name" value="C-terminal effector domain of the bipartite response regulators"/>
    <property type="match status" value="1"/>
</dbReference>
<dbReference type="PANTHER" id="PTHR48111">
    <property type="entry name" value="REGULATOR OF RPOS"/>
    <property type="match status" value="1"/>
</dbReference>
<evidence type="ECO:0000256" key="3">
    <source>
        <dbReference type="ARBA" id="ARBA00023015"/>
    </source>
</evidence>
<feature type="modified residue" description="4-aspartylphosphate" evidence="6">
    <location>
        <position position="53"/>
    </location>
</feature>
<accession>A0A2J1DU43</accession>
<dbReference type="GO" id="GO:0006355">
    <property type="term" value="P:regulation of DNA-templated transcription"/>
    <property type="evidence" value="ECO:0007669"/>
    <property type="project" value="InterPro"/>
</dbReference>
<evidence type="ECO:0000256" key="7">
    <source>
        <dbReference type="PROSITE-ProRule" id="PRU01091"/>
    </source>
</evidence>
<dbReference type="InterPro" id="IPR001867">
    <property type="entry name" value="OmpR/PhoB-type_DNA-bd"/>
</dbReference>
<keyword evidence="4 7" id="KW-0238">DNA-binding</keyword>
<comment type="caution">
    <text evidence="10">The sequence shown here is derived from an EMBL/GenBank/DDBJ whole genome shotgun (WGS) entry which is preliminary data.</text>
</comment>
<dbReference type="CDD" id="cd00383">
    <property type="entry name" value="trans_reg_C"/>
    <property type="match status" value="1"/>
</dbReference>
<reference evidence="10 11" key="1">
    <citation type="journal article" date="2017" name="FEMS Microbiol. Ecol.">
        <title>Reconstructed genomes of novel Dehalococcoides mccartyi strains from 1,2,3,4-tetrachlorodibenzo-p-dioxin-dechlorinating enrichment cultures reveal divergent reductive dehalogenase gene profiles.</title>
        <authorList>
            <person name="Dam H.T."/>
            <person name="Vollmers J."/>
            <person name="Kaster A.K."/>
            <person name="Haggblom M.M."/>
        </authorList>
    </citation>
    <scope>NUCLEOTIDE SEQUENCE [LARGE SCALE GENOMIC DNA]</scope>
    <source>
        <strain evidence="10 11">H1-3-2.001</strain>
    </source>
</reference>
<evidence type="ECO:0000256" key="2">
    <source>
        <dbReference type="ARBA" id="ARBA00023012"/>
    </source>
</evidence>
<dbReference type="EMBL" id="PHFD01000307">
    <property type="protein sequence ID" value="PKH45666.1"/>
    <property type="molecule type" value="Genomic_DNA"/>
</dbReference>
<dbReference type="GO" id="GO:0005829">
    <property type="term" value="C:cytosol"/>
    <property type="evidence" value="ECO:0007669"/>
    <property type="project" value="TreeGrafter"/>
</dbReference>
<evidence type="ECO:0000313" key="11">
    <source>
        <dbReference type="Proteomes" id="UP000233649"/>
    </source>
</evidence>
<dbReference type="Pfam" id="PF00072">
    <property type="entry name" value="Response_reg"/>
    <property type="match status" value="1"/>
</dbReference>
<dbReference type="Gene3D" id="3.40.50.2300">
    <property type="match status" value="1"/>
</dbReference>
<gene>
    <name evidence="10" type="ORF">CVH13_01433</name>
</gene>
<organism evidence="10 11">
    <name type="scientific">Dehalococcoides mccartyi</name>
    <dbReference type="NCBI Taxonomy" id="61435"/>
    <lineage>
        <taxon>Bacteria</taxon>
        <taxon>Bacillati</taxon>
        <taxon>Chloroflexota</taxon>
        <taxon>Dehalococcoidia</taxon>
        <taxon>Dehalococcoidales</taxon>
        <taxon>Dehalococcoidaceae</taxon>
        <taxon>Dehalococcoides</taxon>
    </lineage>
</organism>
<dbReference type="InterPro" id="IPR001789">
    <property type="entry name" value="Sig_transdc_resp-reg_receiver"/>
</dbReference>
<dbReference type="GO" id="GO:0032993">
    <property type="term" value="C:protein-DNA complex"/>
    <property type="evidence" value="ECO:0007669"/>
    <property type="project" value="TreeGrafter"/>
</dbReference>
<protein>
    <submittedName>
        <fullName evidence="10">DNA-binding response regulator</fullName>
    </submittedName>
</protein>
<dbReference type="SMART" id="SM00448">
    <property type="entry name" value="REC"/>
    <property type="match status" value="1"/>
</dbReference>
<feature type="DNA-binding region" description="OmpR/PhoB-type" evidence="7">
    <location>
        <begin position="126"/>
        <end position="225"/>
    </location>
</feature>
<dbReference type="PANTHER" id="PTHR48111:SF1">
    <property type="entry name" value="TWO-COMPONENT RESPONSE REGULATOR ORR33"/>
    <property type="match status" value="1"/>
</dbReference>
<dbReference type="Proteomes" id="UP000233649">
    <property type="component" value="Unassembled WGS sequence"/>
</dbReference>
<dbReference type="PROSITE" id="PS51755">
    <property type="entry name" value="OMPR_PHOB"/>
    <property type="match status" value="1"/>
</dbReference>
<sequence>MRVLIVEDSPEIVEFITLALEAGTDKVDIVTTDSGMEATELLEKERPDVVLLDLGLPDINGFETIKRMRLFSSVPIIIITIRQCENDIVRGLTLGADEYITKPFGQLELLARIKAVLRRRTGMPVGEVIRYGNCKFEQGVNRFTYQDTGIPLTKTEAIIMGILLEHRGAIVTYTQLANAIWGEDYPNATDTLRVYIRRLRIKIESAAKISGLIKSHATVGYSLGNV</sequence>
<dbReference type="InterPro" id="IPR011006">
    <property type="entry name" value="CheY-like_superfamily"/>
</dbReference>
<proteinExistence type="predicted"/>
<dbReference type="Gene3D" id="6.10.250.690">
    <property type="match status" value="1"/>
</dbReference>
<dbReference type="GO" id="GO:0000156">
    <property type="term" value="F:phosphorelay response regulator activity"/>
    <property type="evidence" value="ECO:0007669"/>
    <property type="project" value="TreeGrafter"/>
</dbReference>
<feature type="domain" description="Response regulatory" evidence="8">
    <location>
        <begin position="2"/>
        <end position="117"/>
    </location>
</feature>
<dbReference type="Gene3D" id="1.10.10.10">
    <property type="entry name" value="Winged helix-like DNA-binding domain superfamily/Winged helix DNA-binding domain"/>
    <property type="match status" value="1"/>
</dbReference>
<dbReference type="InterPro" id="IPR036388">
    <property type="entry name" value="WH-like_DNA-bd_sf"/>
</dbReference>
<dbReference type="PROSITE" id="PS50110">
    <property type="entry name" value="RESPONSE_REGULATORY"/>
    <property type="match status" value="1"/>
</dbReference>
<dbReference type="SMART" id="SM00862">
    <property type="entry name" value="Trans_reg_C"/>
    <property type="match status" value="1"/>
</dbReference>
<feature type="domain" description="OmpR/PhoB-type" evidence="9">
    <location>
        <begin position="126"/>
        <end position="225"/>
    </location>
</feature>
<evidence type="ECO:0000259" key="9">
    <source>
        <dbReference type="PROSITE" id="PS51755"/>
    </source>
</evidence>
<name>A0A2J1DU43_9CHLR</name>
<keyword evidence="5" id="KW-0804">Transcription</keyword>
<dbReference type="Pfam" id="PF00486">
    <property type="entry name" value="Trans_reg_C"/>
    <property type="match status" value="1"/>
</dbReference>
<evidence type="ECO:0000256" key="1">
    <source>
        <dbReference type="ARBA" id="ARBA00022553"/>
    </source>
</evidence>
<dbReference type="AlphaFoldDB" id="A0A2J1DU43"/>
<evidence type="ECO:0000256" key="4">
    <source>
        <dbReference type="ARBA" id="ARBA00023125"/>
    </source>
</evidence>